<dbReference type="CDD" id="cd14014">
    <property type="entry name" value="STKc_PknB_like"/>
    <property type="match status" value="1"/>
</dbReference>
<evidence type="ECO:0000256" key="2">
    <source>
        <dbReference type="ARBA" id="ARBA00022527"/>
    </source>
</evidence>
<keyword evidence="2" id="KW-0723">Serine/threonine-protein kinase</keyword>
<keyword evidence="6" id="KW-0067">ATP-binding</keyword>
<feature type="domain" description="Protein kinase" evidence="7">
    <location>
        <begin position="12"/>
        <end position="334"/>
    </location>
</feature>
<dbReference type="InterPro" id="IPR000719">
    <property type="entry name" value="Prot_kinase_dom"/>
</dbReference>
<gene>
    <name evidence="8" type="ORF">RM780_09450</name>
</gene>
<dbReference type="PANTHER" id="PTHR43289">
    <property type="entry name" value="MITOGEN-ACTIVATED PROTEIN KINASE KINASE KINASE 20-RELATED"/>
    <property type="match status" value="1"/>
</dbReference>
<reference evidence="9" key="1">
    <citation type="submission" date="2023-07" db="EMBL/GenBank/DDBJ databases">
        <title>30 novel species of actinomycetes from the DSMZ collection.</title>
        <authorList>
            <person name="Nouioui I."/>
        </authorList>
    </citation>
    <scope>NUCLEOTIDE SEQUENCE [LARGE SCALE GENOMIC DNA]</scope>
    <source>
        <strain evidence="9">DSM 44917</strain>
    </source>
</reference>
<dbReference type="SUPFAM" id="SSF56112">
    <property type="entry name" value="Protein kinase-like (PK-like)"/>
    <property type="match status" value="1"/>
</dbReference>
<dbReference type="GO" id="GO:0004674">
    <property type="term" value="F:protein serine/threonine kinase activity"/>
    <property type="evidence" value="ECO:0007669"/>
    <property type="project" value="UniProtKB-EC"/>
</dbReference>
<dbReference type="RefSeq" id="WP_311630128.1">
    <property type="nucleotide sequence ID" value="NZ_JAVREN010000010.1"/>
</dbReference>
<evidence type="ECO:0000256" key="1">
    <source>
        <dbReference type="ARBA" id="ARBA00012513"/>
    </source>
</evidence>
<dbReference type="PROSITE" id="PS50011">
    <property type="entry name" value="PROTEIN_KINASE_DOM"/>
    <property type="match status" value="1"/>
</dbReference>
<keyword evidence="3 8" id="KW-0808">Transferase</keyword>
<dbReference type="InterPro" id="IPR011009">
    <property type="entry name" value="Kinase-like_dom_sf"/>
</dbReference>
<dbReference type="PANTHER" id="PTHR43289:SF6">
    <property type="entry name" value="SERINE_THREONINE-PROTEIN KINASE NEKL-3"/>
    <property type="match status" value="1"/>
</dbReference>
<dbReference type="SMART" id="SM00220">
    <property type="entry name" value="S_TKc"/>
    <property type="match status" value="1"/>
</dbReference>
<organism evidence="8 9">
    <name type="scientific">Streptomyces boetiae</name>
    <dbReference type="NCBI Taxonomy" id="3075541"/>
    <lineage>
        <taxon>Bacteria</taxon>
        <taxon>Bacillati</taxon>
        <taxon>Actinomycetota</taxon>
        <taxon>Actinomycetes</taxon>
        <taxon>Kitasatosporales</taxon>
        <taxon>Streptomycetaceae</taxon>
        <taxon>Streptomyces</taxon>
    </lineage>
</organism>
<evidence type="ECO:0000256" key="4">
    <source>
        <dbReference type="ARBA" id="ARBA00022741"/>
    </source>
</evidence>
<dbReference type="Pfam" id="PF00069">
    <property type="entry name" value="Pkinase"/>
    <property type="match status" value="1"/>
</dbReference>
<evidence type="ECO:0000256" key="6">
    <source>
        <dbReference type="ARBA" id="ARBA00022840"/>
    </source>
</evidence>
<sequence length="429" mass="47797">MAPDGGGPVARFRKLERLHGGGQGTVWRAEEIETGDQVAIKFLKDASERRRFEREARYQSSLRHSGIMPIIAMGLKQEKPFYVMPIAAGSLEDRLELGPLDEEHATSIIIDVLHALEYAHNQGVLHRDLKPANLLLLDNRWVISDFGLCRQVQSDSTTITRVNSAVGSAAYMAPEQFDNAHTATATADIYAVGQILYHCLTGEIPFPRPRIRRLEAKYRYFISRCVAEEPDQRFQSVAEVRRELELLTASGSEVAPPTARANALKAQALDGDATATAALLRLLLDSSEDEVFFKDFIPSLPQELLREMIEGDPIAFDHMVRSFDAYADGGHPFDYTDQIASFFFNVLQVADNASLPLRHLSLRRILIVGSTHNRFYVGEVFARAVAGLKSPEDIFYAASLLRSDTFAAHFVKPYLKRFSLPGPIAQALP</sequence>
<accession>A0ABU2L6K0</accession>
<evidence type="ECO:0000256" key="5">
    <source>
        <dbReference type="ARBA" id="ARBA00022777"/>
    </source>
</evidence>
<evidence type="ECO:0000259" key="7">
    <source>
        <dbReference type="PROSITE" id="PS50011"/>
    </source>
</evidence>
<evidence type="ECO:0000313" key="9">
    <source>
        <dbReference type="Proteomes" id="UP001183388"/>
    </source>
</evidence>
<keyword evidence="5 8" id="KW-0418">Kinase</keyword>
<dbReference type="PROSITE" id="PS00108">
    <property type="entry name" value="PROTEIN_KINASE_ST"/>
    <property type="match status" value="1"/>
</dbReference>
<protein>
    <recommendedName>
        <fullName evidence="1">non-specific serine/threonine protein kinase</fullName>
        <ecNumber evidence="1">2.7.11.1</ecNumber>
    </recommendedName>
</protein>
<name>A0ABU2L6K0_9ACTN</name>
<evidence type="ECO:0000256" key="3">
    <source>
        <dbReference type="ARBA" id="ARBA00022679"/>
    </source>
</evidence>
<evidence type="ECO:0000313" key="8">
    <source>
        <dbReference type="EMBL" id="MDT0307186.1"/>
    </source>
</evidence>
<dbReference type="Gene3D" id="1.10.510.10">
    <property type="entry name" value="Transferase(Phosphotransferase) domain 1"/>
    <property type="match status" value="1"/>
</dbReference>
<dbReference type="Proteomes" id="UP001183388">
    <property type="component" value="Unassembled WGS sequence"/>
</dbReference>
<dbReference type="InterPro" id="IPR008271">
    <property type="entry name" value="Ser/Thr_kinase_AS"/>
</dbReference>
<keyword evidence="9" id="KW-1185">Reference proteome</keyword>
<keyword evidence="4" id="KW-0547">Nucleotide-binding</keyword>
<dbReference type="EC" id="2.7.11.1" evidence="1"/>
<dbReference type="EMBL" id="JAVREN010000010">
    <property type="protein sequence ID" value="MDT0307186.1"/>
    <property type="molecule type" value="Genomic_DNA"/>
</dbReference>
<proteinExistence type="predicted"/>
<comment type="caution">
    <text evidence="8">The sequence shown here is derived from an EMBL/GenBank/DDBJ whole genome shotgun (WGS) entry which is preliminary data.</text>
</comment>